<dbReference type="STRING" id="7222.B4JXD3"/>
<dbReference type="OrthoDB" id="8004770at2759"/>
<dbReference type="GO" id="GO:0007608">
    <property type="term" value="P:sensory perception of smell"/>
    <property type="evidence" value="ECO:0007669"/>
    <property type="project" value="TreeGrafter"/>
</dbReference>
<feature type="signal peptide" evidence="5">
    <location>
        <begin position="1"/>
        <end position="22"/>
    </location>
</feature>
<dbReference type="PROSITE" id="PS51257">
    <property type="entry name" value="PROKAR_LIPOPROTEIN"/>
    <property type="match status" value="1"/>
</dbReference>
<keyword evidence="4 5" id="KW-0732">Signal</keyword>
<dbReference type="Pfam" id="PF01395">
    <property type="entry name" value="PBP_GOBP"/>
    <property type="match status" value="1"/>
</dbReference>
<evidence type="ECO:0000256" key="1">
    <source>
        <dbReference type="ARBA" id="ARBA00004613"/>
    </source>
</evidence>
<comment type="similarity">
    <text evidence="2">Belongs to the PBP/GOBP family.</text>
</comment>
<keyword evidence="7" id="KW-1185">Reference proteome</keyword>
<dbReference type="PANTHER" id="PTHR11857">
    <property type="entry name" value="ODORANT BINDING PROTEIN-RELATED"/>
    <property type="match status" value="1"/>
</dbReference>
<evidence type="ECO:0000256" key="4">
    <source>
        <dbReference type="ARBA" id="ARBA00022729"/>
    </source>
</evidence>
<evidence type="ECO:0000313" key="7">
    <source>
        <dbReference type="Proteomes" id="UP000001070"/>
    </source>
</evidence>
<dbReference type="KEGG" id="dgr:6569265"/>
<dbReference type="EMBL" id="CH916376">
    <property type="protein sequence ID" value="EDV95409.1"/>
    <property type="molecule type" value="Genomic_DNA"/>
</dbReference>
<dbReference type="Gene3D" id="1.10.238.20">
    <property type="entry name" value="Pheromone/general odorant binding protein domain"/>
    <property type="match status" value="1"/>
</dbReference>
<dbReference type="CDD" id="cd23992">
    <property type="entry name" value="PBP_GOBP"/>
    <property type="match status" value="1"/>
</dbReference>
<dbReference type="GO" id="GO:0005549">
    <property type="term" value="F:odorant binding"/>
    <property type="evidence" value="ECO:0007669"/>
    <property type="project" value="InterPro"/>
</dbReference>
<evidence type="ECO:0000256" key="2">
    <source>
        <dbReference type="ARBA" id="ARBA00008098"/>
    </source>
</evidence>
<dbReference type="HOGENOM" id="CLU_1534137_0_0_1"/>
<dbReference type="InterPro" id="IPR036728">
    <property type="entry name" value="PBP_GOBP_sf"/>
</dbReference>
<accession>B4JXD3</accession>
<dbReference type="CTD" id="33039"/>
<dbReference type="PhylomeDB" id="B4JXD3"/>
<dbReference type="eggNOG" id="ENOG502T81A">
    <property type="taxonomic scope" value="Eukaryota"/>
</dbReference>
<protein>
    <submittedName>
        <fullName evidence="6">GH17591</fullName>
    </submittedName>
</protein>
<sequence length="171" mass="19408">MMIMMRLELLLLVSALTGCIQAQSKTVFDLSRLFGARNNEPLTKLLDRNLPEVQQLIDRTKETCLEKLDMPPSQRSLMRVTSPSEQEKLLIECVLKGIKIMDSSSNRLNLHRVQELTSMVTDDNKLAMAVSSSMAQNCNRSILTKSSSEAAHQLNQCISRQLERNMIQLSW</sequence>
<organism evidence="7">
    <name type="scientific">Drosophila grimshawi</name>
    <name type="common">Hawaiian fruit fly</name>
    <name type="synonym">Idiomyia grimshawi</name>
    <dbReference type="NCBI Taxonomy" id="7222"/>
    <lineage>
        <taxon>Eukaryota</taxon>
        <taxon>Metazoa</taxon>
        <taxon>Ecdysozoa</taxon>
        <taxon>Arthropoda</taxon>
        <taxon>Hexapoda</taxon>
        <taxon>Insecta</taxon>
        <taxon>Pterygota</taxon>
        <taxon>Neoptera</taxon>
        <taxon>Endopterygota</taxon>
        <taxon>Diptera</taxon>
        <taxon>Brachycera</taxon>
        <taxon>Muscomorpha</taxon>
        <taxon>Ephydroidea</taxon>
        <taxon>Drosophilidae</taxon>
        <taxon>Drosophila</taxon>
        <taxon>Hawaiian Drosophila</taxon>
    </lineage>
</organism>
<dbReference type="InParanoid" id="B4JXD3"/>
<proteinExistence type="inferred from homology"/>
<dbReference type="SUPFAM" id="SSF47565">
    <property type="entry name" value="Insect pheromone/odorant-binding proteins"/>
    <property type="match status" value="1"/>
</dbReference>
<dbReference type="AlphaFoldDB" id="B4JXD3"/>
<evidence type="ECO:0000256" key="3">
    <source>
        <dbReference type="ARBA" id="ARBA00022525"/>
    </source>
</evidence>
<dbReference type="Proteomes" id="UP000001070">
    <property type="component" value="Unassembled WGS sequence"/>
</dbReference>
<feature type="chain" id="PRO_5002809653" evidence="5">
    <location>
        <begin position="23"/>
        <end position="171"/>
    </location>
</feature>
<dbReference type="PANTHER" id="PTHR11857:SF43">
    <property type="entry name" value="GEO07291P1-RELATED"/>
    <property type="match status" value="1"/>
</dbReference>
<name>B4JXD3_DROGR</name>
<dbReference type="OMA" id="HQLNQCI"/>
<dbReference type="InterPro" id="IPR006170">
    <property type="entry name" value="PBP/GOBP"/>
</dbReference>
<dbReference type="GO" id="GO:0005615">
    <property type="term" value="C:extracellular space"/>
    <property type="evidence" value="ECO:0007669"/>
    <property type="project" value="TreeGrafter"/>
</dbReference>
<keyword evidence="3" id="KW-0964">Secreted</keyword>
<gene>
    <name evidence="6" type="primary">Dgri\GH17591</name>
    <name evidence="6" type="ORF">Dgri_GH17591</name>
    <name evidence="6" type="ORF">GH17591</name>
</gene>
<dbReference type="FunCoup" id="B4JXD3">
    <property type="interactions" value="32"/>
</dbReference>
<comment type="subcellular location">
    <subcellularLocation>
        <location evidence="1">Secreted</location>
    </subcellularLocation>
</comment>
<evidence type="ECO:0000313" key="6">
    <source>
        <dbReference type="EMBL" id="EDV95409.1"/>
    </source>
</evidence>
<evidence type="ECO:0000256" key="5">
    <source>
        <dbReference type="SAM" id="SignalP"/>
    </source>
</evidence>
<reference evidence="6 7" key="1">
    <citation type="journal article" date="2007" name="Nature">
        <title>Evolution of genes and genomes on the Drosophila phylogeny.</title>
        <authorList>
            <consortium name="Drosophila 12 Genomes Consortium"/>
            <person name="Clark A.G."/>
            <person name="Eisen M.B."/>
            <person name="Smith D.R."/>
            <person name="Bergman C.M."/>
            <person name="Oliver B."/>
            <person name="Markow T.A."/>
            <person name="Kaufman T.C."/>
            <person name="Kellis M."/>
            <person name="Gelbart W."/>
            <person name="Iyer V.N."/>
            <person name="Pollard D.A."/>
            <person name="Sackton T.B."/>
            <person name="Larracuente A.M."/>
            <person name="Singh N.D."/>
            <person name="Abad J.P."/>
            <person name="Abt D.N."/>
            <person name="Adryan B."/>
            <person name="Aguade M."/>
            <person name="Akashi H."/>
            <person name="Anderson W.W."/>
            <person name="Aquadro C.F."/>
            <person name="Ardell D.H."/>
            <person name="Arguello R."/>
            <person name="Artieri C.G."/>
            <person name="Barbash D.A."/>
            <person name="Barker D."/>
            <person name="Barsanti P."/>
            <person name="Batterham P."/>
            <person name="Batzoglou S."/>
            <person name="Begun D."/>
            <person name="Bhutkar A."/>
            <person name="Blanco E."/>
            <person name="Bosak S.A."/>
            <person name="Bradley R.K."/>
            <person name="Brand A.D."/>
            <person name="Brent M.R."/>
            <person name="Brooks A.N."/>
            <person name="Brown R.H."/>
            <person name="Butlin R.K."/>
            <person name="Caggese C."/>
            <person name="Calvi B.R."/>
            <person name="Bernardo de Carvalho A."/>
            <person name="Caspi A."/>
            <person name="Castrezana S."/>
            <person name="Celniker S.E."/>
            <person name="Chang J.L."/>
            <person name="Chapple C."/>
            <person name="Chatterji S."/>
            <person name="Chinwalla A."/>
            <person name="Civetta A."/>
            <person name="Clifton S.W."/>
            <person name="Comeron J.M."/>
            <person name="Costello J.C."/>
            <person name="Coyne J.A."/>
            <person name="Daub J."/>
            <person name="David R.G."/>
            <person name="Delcher A.L."/>
            <person name="Delehaunty K."/>
            <person name="Do C.B."/>
            <person name="Ebling H."/>
            <person name="Edwards K."/>
            <person name="Eickbush T."/>
            <person name="Evans J.D."/>
            <person name="Filipski A."/>
            <person name="Findeiss S."/>
            <person name="Freyhult E."/>
            <person name="Fulton L."/>
            <person name="Fulton R."/>
            <person name="Garcia A.C."/>
            <person name="Gardiner A."/>
            <person name="Garfield D.A."/>
            <person name="Garvin B.E."/>
            <person name="Gibson G."/>
            <person name="Gilbert D."/>
            <person name="Gnerre S."/>
            <person name="Godfrey J."/>
            <person name="Good R."/>
            <person name="Gotea V."/>
            <person name="Gravely B."/>
            <person name="Greenberg A.J."/>
            <person name="Griffiths-Jones S."/>
            <person name="Gross S."/>
            <person name="Guigo R."/>
            <person name="Gustafson E.A."/>
            <person name="Haerty W."/>
            <person name="Hahn M.W."/>
            <person name="Halligan D.L."/>
            <person name="Halpern A.L."/>
            <person name="Halter G.M."/>
            <person name="Han M.V."/>
            <person name="Heger A."/>
            <person name="Hillier L."/>
            <person name="Hinrichs A.S."/>
            <person name="Holmes I."/>
            <person name="Hoskins R.A."/>
            <person name="Hubisz M.J."/>
            <person name="Hultmark D."/>
            <person name="Huntley M.A."/>
            <person name="Jaffe D.B."/>
            <person name="Jagadeeshan S."/>
            <person name="Jeck W.R."/>
            <person name="Johnson J."/>
            <person name="Jones C.D."/>
            <person name="Jordan W.C."/>
            <person name="Karpen G.H."/>
            <person name="Kataoka E."/>
            <person name="Keightley P.D."/>
            <person name="Kheradpour P."/>
            <person name="Kirkness E.F."/>
            <person name="Koerich L.B."/>
            <person name="Kristiansen K."/>
            <person name="Kudrna D."/>
            <person name="Kulathinal R.J."/>
            <person name="Kumar S."/>
            <person name="Kwok R."/>
            <person name="Lander E."/>
            <person name="Langley C.H."/>
            <person name="Lapoint R."/>
            <person name="Lazzaro B.P."/>
            <person name="Lee S.J."/>
            <person name="Levesque L."/>
            <person name="Li R."/>
            <person name="Lin C.F."/>
            <person name="Lin M.F."/>
            <person name="Lindblad-Toh K."/>
            <person name="Llopart A."/>
            <person name="Long M."/>
            <person name="Low L."/>
            <person name="Lozovsky E."/>
            <person name="Lu J."/>
            <person name="Luo M."/>
            <person name="Machado C.A."/>
            <person name="Makalowski W."/>
            <person name="Marzo M."/>
            <person name="Matsuda M."/>
            <person name="Matzkin L."/>
            <person name="McAllister B."/>
            <person name="McBride C.S."/>
            <person name="McKernan B."/>
            <person name="McKernan K."/>
            <person name="Mendez-Lago M."/>
            <person name="Minx P."/>
            <person name="Mollenhauer M.U."/>
            <person name="Montooth K."/>
            <person name="Mount S.M."/>
            <person name="Mu X."/>
            <person name="Myers E."/>
            <person name="Negre B."/>
            <person name="Newfeld S."/>
            <person name="Nielsen R."/>
            <person name="Noor M.A."/>
            <person name="O'Grady P."/>
            <person name="Pachter L."/>
            <person name="Papaceit M."/>
            <person name="Parisi M.J."/>
            <person name="Parisi M."/>
            <person name="Parts L."/>
            <person name="Pedersen J.S."/>
            <person name="Pesole G."/>
            <person name="Phillippy A.M."/>
            <person name="Ponting C.P."/>
            <person name="Pop M."/>
            <person name="Porcelli D."/>
            <person name="Powell J.R."/>
            <person name="Prohaska S."/>
            <person name="Pruitt K."/>
            <person name="Puig M."/>
            <person name="Quesneville H."/>
            <person name="Ram K.R."/>
            <person name="Rand D."/>
            <person name="Rasmussen M.D."/>
            <person name="Reed L.K."/>
            <person name="Reenan R."/>
            <person name="Reily A."/>
            <person name="Remington K.A."/>
            <person name="Rieger T.T."/>
            <person name="Ritchie M.G."/>
            <person name="Robin C."/>
            <person name="Rogers Y.H."/>
            <person name="Rohde C."/>
            <person name="Rozas J."/>
            <person name="Rubenfield M.J."/>
            <person name="Ruiz A."/>
            <person name="Russo S."/>
            <person name="Salzberg S.L."/>
            <person name="Sanchez-Gracia A."/>
            <person name="Saranga D.J."/>
            <person name="Sato H."/>
            <person name="Schaeffer S.W."/>
            <person name="Schatz M.C."/>
            <person name="Schlenke T."/>
            <person name="Schwartz R."/>
            <person name="Segarra C."/>
            <person name="Singh R.S."/>
            <person name="Sirot L."/>
            <person name="Sirota M."/>
            <person name="Sisneros N.B."/>
            <person name="Smith C.D."/>
            <person name="Smith T.F."/>
            <person name="Spieth J."/>
            <person name="Stage D.E."/>
            <person name="Stark A."/>
            <person name="Stephan W."/>
            <person name="Strausberg R.L."/>
            <person name="Strempel S."/>
            <person name="Sturgill D."/>
            <person name="Sutton G."/>
            <person name="Sutton G.G."/>
            <person name="Tao W."/>
            <person name="Teichmann S."/>
            <person name="Tobari Y.N."/>
            <person name="Tomimura Y."/>
            <person name="Tsolas J.M."/>
            <person name="Valente V.L."/>
            <person name="Venter E."/>
            <person name="Venter J.C."/>
            <person name="Vicario S."/>
            <person name="Vieira F.G."/>
            <person name="Vilella A.J."/>
            <person name="Villasante A."/>
            <person name="Walenz B."/>
            <person name="Wang J."/>
            <person name="Wasserman M."/>
            <person name="Watts T."/>
            <person name="Wilson D."/>
            <person name="Wilson R.K."/>
            <person name="Wing R.A."/>
            <person name="Wolfner M.F."/>
            <person name="Wong A."/>
            <person name="Wong G.K."/>
            <person name="Wu C.I."/>
            <person name="Wu G."/>
            <person name="Yamamoto D."/>
            <person name="Yang H.P."/>
            <person name="Yang S.P."/>
            <person name="Yorke J.A."/>
            <person name="Yoshida K."/>
            <person name="Zdobnov E."/>
            <person name="Zhang P."/>
            <person name="Zhang Y."/>
            <person name="Zimin A.V."/>
            <person name="Baldwin J."/>
            <person name="Abdouelleil A."/>
            <person name="Abdulkadir J."/>
            <person name="Abebe A."/>
            <person name="Abera B."/>
            <person name="Abreu J."/>
            <person name="Acer S.C."/>
            <person name="Aftuck L."/>
            <person name="Alexander A."/>
            <person name="An P."/>
            <person name="Anderson E."/>
            <person name="Anderson S."/>
            <person name="Arachi H."/>
            <person name="Azer M."/>
            <person name="Bachantsang P."/>
            <person name="Barry A."/>
            <person name="Bayul T."/>
            <person name="Berlin A."/>
            <person name="Bessette D."/>
            <person name="Bloom T."/>
            <person name="Blye J."/>
            <person name="Boguslavskiy L."/>
            <person name="Bonnet C."/>
            <person name="Boukhgalter B."/>
            <person name="Bourzgui I."/>
            <person name="Brown A."/>
            <person name="Cahill P."/>
            <person name="Channer S."/>
            <person name="Cheshatsang Y."/>
            <person name="Chuda L."/>
            <person name="Citroen M."/>
            <person name="Collymore A."/>
            <person name="Cooke P."/>
            <person name="Costello M."/>
            <person name="D'Aco K."/>
            <person name="Daza R."/>
            <person name="De Haan G."/>
            <person name="DeGray S."/>
            <person name="DeMaso C."/>
            <person name="Dhargay N."/>
            <person name="Dooley K."/>
            <person name="Dooley E."/>
            <person name="Doricent M."/>
            <person name="Dorje P."/>
            <person name="Dorjee K."/>
            <person name="Dupes A."/>
            <person name="Elong R."/>
            <person name="Falk J."/>
            <person name="Farina A."/>
            <person name="Faro S."/>
            <person name="Ferguson D."/>
            <person name="Fisher S."/>
            <person name="Foley C.D."/>
            <person name="Franke A."/>
            <person name="Friedrich D."/>
            <person name="Gadbois L."/>
            <person name="Gearin G."/>
            <person name="Gearin C.R."/>
            <person name="Giannoukos G."/>
            <person name="Goode T."/>
            <person name="Graham J."/>
            <person name="Grandbois E."/>
            <person name="Grewal S."/>
            <person name="Gyaltsen K."/>
            <person name="Hafez N."/>
            <person name="Hagos B."/>
            <person name="Hall J."/>
            <person name="Henson C."/>
            <person name="Hollinger A."/>
            <person name="Honan T."/>
            <person name="Huard M.D."/>
            <person name="Hughes L."/>
            <person name="Hurhula B."/>
            <person name="Husby M.E."/>
            <person name="Kamat A."/>
            <person name="Kanga B."/>
            <person name="Kashin S."/>
            <person name="Khazanovich D."/>
            <person name="Kisner P."/>
            <person name="Lance K."/>
            <person name="Lara M."/>
            <person name="Lee W."/>
            <person name="Lennon N."/>
            <person name="Letendre F."/>
            <person name="LeVine R."/>
            <person name="Lipovsky A."/>
            <person name="Liu X."/>
            <person name="Liu J."/>
            <person name="Liu S."/>
            <person name="Lokyitsang T."/>
            <person name="Lokyitsang Y."/>
            <person name="Lubonja R."/>
            <person name="Lui A."/>
            <person name="MacDonald P."/>
            <person name="Magnisalis V."/>
            <person name="Maru K."/>
            <person name="Matthews C."/>
            <person name="McCusker W."/>
            <person name="McDonough S."/>
            <person name="Mehta T."/>
            <person name="Meldrim J."/>
            <person name="Meneus L."/>
            <person name="Mihai O."/>
            <person name="Mihalev A."/>
            <person name="Mihova T."/>
            <person name="Mittelman R."/>
            <person name="Mlenga V."/>
            <person name="Montmayeur A."/>
            <person name="Mulrain L."/>
            <person name="Navidi A."/>
            <person name="Naylor J."/>
            <person name="Negash T."/>
            <person name="Nguyen T."/>
            <person name="Nguyen N."/>
            <person name="Nicol R."/>
            <person name="Norbu C."/>
            <person name="Norbu N."/>
            <person name="Novod N."/>
            <person name="O'Neill B."/>
            <person name="Osman S."/>
            <person name="Markiewicz E."/>
            <person name="Oyono O.L."/>
            <person name="Patti C."/>
            <person name="Phunkhang P."/>
            <person name="Pierre F."/>
            <person name="Priest M."/>
            <person name="Raghuraman S."/>
            <person name="Rege F."/>
            <person name="Reyes R."/>
            <person name="Rise C."/>
            <person name="Rogov P."/>
            <person name="Ross K."/>
            <person name="Ryan E."/>
            <person name="Settipalli S."/>
            <person name="Shea T."/>
            <person name="Sherpa N."/>
            <person name="Shi L."/>
            <person name="Shih D."/>
            <person name="Sparrow T."/>
            <person name="Spaulding J."/>
            <person name="Stalker J."/>
            <person name="Stange-Thomann N."/>
            <person name="Stavropoulos S."/>
            <person name="Stone C."/>
            <person name="Strader C."/>
            <person name="Tesfaye S."/>
            <person name="Thomson T."/>
            <person name="Thoulutsang Y."/>
            <person name="Thoulutsang D."/>
            <person name="Topham K."/>
            <person name="Topping I."/>
            <person name="Tsamla T."/>
            <person name="Vassiliev H."/>
            <person name="Vo A."/>
            <person name="Wangchuk T."/>
            <person name="Wangdi T."/>
            <person name="Weiand M."/>
            <person name="Wilkinson J."/>
            <person name="Wilson A."/>
            <person name="Yadav S."/>
            <person name="Young G."/>
            <person name="Yu Q."/>
            <person name="Zembek L."/>
            <person name="Zhong D."/>
            <person name="Zimmer A."/>
            <person name="Zwirko Z."/>
            <person name="Jaffe D.B."/>
            <person name="Alvarez P."/>
            <person name="Brockman W."/>
            <person name="Butler J."/>
            <person name="Chin C."/>
            <person name="Gnerre S."/>
            <person name="Grabherr M."/>
            <person name="Kleber M."/>
            <person name="Mauceli E."/>
            <person name="MacCallum I."/>
        </authorList>
    </citation>
    <scope>NUCLEOTIDE SEQUENCE [LARGE SCALE GENOMIC DNA]</scope>
    <source>
        <strain evidence="7">Tucson 15287-2541.00</strain>
    </source>
</reference>
<dbReference type="GeneID" id="6569265"/>